<keyword evidence="2" id="KW-1185">Reference proteome</keyword>
<evidence type="ECO:0000313" key="1">
    <source>
        <dbReference type="EMBL" id="KIJ08277.1"/>
    </source>
</evidence>
<reference evidence="1 2" key="1">
    <citation type="submission" date="2014-06" db="EMBL/GenBank/DDBJ databases">
        <authorList>
            <consortium name="DOE Joint Genome Institute"/>
            <person name="Kuo A."/>
            <person name="Kohler A."/>
            <person name="Nagy L.G."/>
            <person name="Floudas D."/>
            <person name="Copeland A."/>
            <person name="Barry K.W."/>
            <person name="Cichocki N."/>
            <person name="Veneault-Fourrey C."/>
            <person name="LaButti K."/>
            <person name="Lindquist E.A."/>
            <person name="Lipzen A."/>
            <person name="Lundell T."/>
            <person name="Morin E."/>
            <person name="Murat C."/>
            <person name="Sun H."/>
            <person name="Tunlid A."/>
            <person name="Henrissat B."/>
            <person name="Grigoriev I.V."/>
            <person name="Hibbett D.S."/>
            <person name="Martin F."/>
            <person name="Nordberg H.P."/>
            <person name="Cantor M.N."/>
            <person name="Hua S.X."/>
        </authorList>
    </citation>
    <scope>NUCLEOTIDE SEQUENCE [LARGE SCALE GENOMIC DNA]</scope>
    <source>
        <strain evidence="1 2">ATCC 200175</strain>
    </source>
</reference>
<dbReference type="HOGENOM" id="CLU_088124_0_0_1"/>
<dbReference type="OrthoDB" id="2696364at2759"/>
<accession>A0A0C9TKA2</accession>
<sequence length="254" mass="28480">MTFHWPEGANDVSLTLSSFTLSLSFEPPPPHYLSMDLGLPEIECLVHYVSLRLITILQHLQAPPVELWSQELMLARRVLILIAVRNLPLQLPDPLAALGPLLLDSNIDSEEAARAILRVGTVGPPKQEGDASESSIPWTDAWWLPGGEALASDYGTRSLQAFAQLARERFDAGSTKLETLWSRNLPLLRLELMQMELAAAYQLTHQALCKVEVEISFNFKRVREMDWTWGSKALIEASTMPRLSASQQPTYVRH</sequence>
<gene>
    <name evidence="1" type="ORF">PAXINDRAFT_18574</name>
</gene>
<reference evidence="2" key="2">
    <citation type="submission" date="2015-01" db="EMBL/GenBank/DDBJ databases">
        <title>Evolutionary Origins and Diversification of the Mycorrhizal Mutualists.</title>
        <authorList>
            <consortium name="DOE Joint Genome Institute"/>
            <consortium name="Mycorrhizal Genomics Consortium"/>
            <person name="Kohler A."/>
            <person name="Kuo A."/>
            <person name="Nagy L.G."/>
            <person name="Floudas D."/>
            <person name="Copeland A."/>
            <person name="Barry K.W."/>
            <person name="Cichocki N."/>
            <person name="Veneault-Fourrey C."/>
            <person name="LaButti K."/>
            <person name="Lindquist E.A."/>
            <person name="Lipzen A."/>
            <person name="Lundell T."/>
            <person name="Morin E."/>
            <person name="Murat C."/>
            <person name="Riley R."/>
            <person name="Ohm R."/>
            <person name="Sun H."/>
            <person name="Tunlid A."/>
            <person name="Henrissat B."/>
            <person name="Grigoriev I.V."/>
            <person name="Hibbett D.S."/>
            <person name="Martin F."/>
        </authorList>
    </citation>
    <scope>NUCLEOTIDE SEQUENCE [LARGE SCALE GENOMIC DNA]</scope>
    <source>
        <strain evidence="2">ATCC 200175</strain>
    </source>
</reference>
<dbReference type="EMBL" id="KN819658">
    <property type="protein sequence ID" value="KIJ08277.1"/>
    <property type="molecule type" value="Genomic_DNA"/>
</dbReference>
<proteinExistence type="predicted"/>
<dbReference type="AlphaFoldDB" id="A0A0C9TKA2"/>
<name>A0A0C9TKA2_PAXIN</name>
<evidence type="ECO:0000313" key="2">
    <source>
        <dbReference type="Proteomes" id="UP000053647"/>
    </source>
</evidence>
<dbReference type="Proteomes" id="UP000053647">
    <property type="component" value="Unassembled WGS sequence"/>
</dbReference>
<organism evidence="1 2">
    <name type="scientific">Paxillus involutus ATCC 200175</name>
    <dbReference type="NCBI Taxonomy" id="664439"/>
    <lineage>
        <taxon>Eukaryota</taxon>
        <taxon>Fungi</taxon>
        <taxon>Dikarya</taxon>
        <taxon>Basidiomycota</taxon>
        <taxon>Agaricomycotina</taxon>
        <taxon>Agaricomycetes</taxon>
        <taxon>Agaricomycetidae</taxon>
        <taxon>Boletales</taxon>
        <taxon>Paxilineae</taxon>
        <taxon>Paxillaceae</taxon>
        <taxon>Paxillus</taxon>
    </lineage>
</organism>
<protein>
    <submittedName>
        <fullName evidence="1">Uncharacterized protein</fullName>
    </submittedName>
</protein>